<accession>A0A7S1X793</accession>
<dbReference type="EMBL" id="HBGG01028449">
    <property type="protein sequence ID" value="CAD9212468.1"/>
    <property type="molecule type" value="Transcribed_RNA"/>
</dbReference>
<sequence>MPLPQQQRSQKIRPPLQEVWVSPLLRLLRHQDRQMQQTYRILYPNPHPHTRSSPLLNRLNPQLPAQISPQSSQQLIRGTLYTAGAAPTTLNTTKVPTAMPRASYWRSKAL</sequence>
<organism evidence="1">
    <name type="scientific">Tetraselmis chuii</name>
    <dbReference type="NCBI Taxonomy" id="63592"/>
    <lineage>
        <taxon>Eukaryota</taxon>
        <taxon>Viridiplantae</taxon>
        <taxon>Chlorophyta</taxon>
        <taxon>core chlorophytes</taxon>
        <taxon>Chlorodendrophyceae</taxon>
        <taxon>Chlorodendrales</taxon>
        <taxon>Chlorodendraceae</taxon>
        <taxon>Tetraselmis</taxon>
    </lineage>
</organism>
<reference evidence="1" key="1">
    <citation type="submission" date="2021-01" db="EMBL/GenBank/DDBJ databases">
        <authorList>
            <person name="Corre E."/>
            <person name="Pelletier E."/>
            <person name="Niang G."/>
            <person name="Scheremetjew M."/>
            <person name="Finn R."/>
            <person name="Kale V."/>
            <person name="Holt S."/>
            <person name="Cochrane G."/>
            <person name="Meng A."/>
            <person name="Brown T."/>
            <person name="Cohen L."/>
        </authorList>
    </citation>
    <scope>NUCLEOTIDE SEQUENCE</scope>
    <source>
        <strain evidence="1">PLY429</strain>
    </source>
</reference>
<protein>
    <submittedName>
        <fullName evidence="1">Uncharacterized protein</fullName>
    </submittedName>
</protein>
<proteinExistence type="predicted"/>
<name>A0A7S1X793_9CHLO</name>
<dbReference type="AlphaFoldDB" id="A0A7S1X793"/>
<gene>
    <name evidence="1" type="ORF">TCHU04912_LOCUS14707</name>
</gene>
<evidence type="ECO:0000313" key="1">
    <source>
        <dbReference type="EMBL" id="CAD9212468.1"/>
    </source>
</evidence>